<reference evidence="1" key="1">
    <citation type="submission" date="2016-03" db="EMBL/GenBank/DDBJ databases">
        <title>Mechanisms controlling the formation of the plant cell surface in tip-growing cells are functionally conserved among land plants.</title>
        <authorList>
            <person name="Honkanen S."/>
            <person name="Jones V.A."/>
            <person name="Morieri G."/>
            <person name="Champion C."/>
            <person name="Hetherington A.J."/>
            <person name="Kelly S."/>
            <person name="Saint-Marcoux D."/>
            <person name="Proust H."/>
            <person name="Prescott H."/>
            <person name="Dolan L."/>
        </authorList>
    </citation>
    <scope>NUCLEOTIDE SEQUENCE [LARGE SCALE GENOMIC DNA]</scope>
    <source>
        <tissue evidence="1">Whole gametophyte</tissue>
    </source>
</reference>
<evidence type="ECO:0000313" key="1">
    <source>
        <dbReference type="EMBL" id="OAE35966.1"/>
    </source>
</evidence>
<keyword evidence="2" id="KW-1185">Reference proteome</keyword>
<proteinExistence type="predicted"/>
<gene>
    <name evidence="1" type="ORF">AXG93_93s1040</name>
</gene>
<comment type="caution">
    <text evidence="1">The sequence shown here is derived from an EMBL/GenBank/DDBJ whole genome shotgun (WGS) entry which is preliminary data.</text>
</comment>
<protein>
    <submittedName>
        <fullName evidence="1">Uncharacterized protein</fullName>
    </submittedName>
</protein>
<sequence length="121" mass="13343">MSARLRNRAFMEFVRYVADFGSNGWMGSKDLRSLSVPLRTPCARDVDVASVDKGPETYVKYQQKSPIHDSRTHKFASSLYLIADQISPVSYTDTAAAKPLDPGIQISYKPGAISTAKSVEI</sequence>
<evidence type="ECO:0000313" key="2">
    <source>
        <dbReference type="Proteomes" id="UP000077202"/>
    </source>
</evidence>
<dbReference type="Proteomes" id="UP000077202">
    <property type="component" value="Unassembled WGS sequence"/>
</dbReference>
<dbReference type="AlphaFoldDB" id="A0A176WUJ2"/>
<name>A0A176WUJ2_MARPO</name>
<accession>A0A176WUJ2</accession>
<dbReference type="EMBL" id="LVLJ01000012">
    <property type="protein sequence ID" value="OAE35966.1"/>
    <property type="molecule type" value="Genomic_DNA"/>
</dbReference>
<organism evidence="1 2">
    <name type="scientific">Marchantia polymorpha subsp. ruderalis</name>
    <dbReference type="NCBI Taxonomy" id="1480154"/>
    <lineage>
        <taxon>Eukaryota</taxon>
        <taxon>Viridiplantae</taxon>
        <taxon>Streptophyta</taxon>
        <taxon>Embryophyta</taxon>
        <taxon>Marchantiophyta</taxon>
        <taxon>Marchantiopsida</taxon>
        <taxon>Marchantiidae</taxon>
        <taxon>Marchantiales</taxon>
        <taxon>Marchantiaceae</taxon>
        <taxon>Marchantia</taxon>
    </lineage>
</organism>